<accession>A0A7Y9IWB9</accession>
<organism evidence="5 6">
    <name type="scientific">Pigmentiphaga litoralis</name>
    <dbReference type="NCBI Taxonomy" id="516702"/>
    <lineage>
        <taxon>Bacteria</taxon>
        <taxon>Pseudomonadati</taxon>
        <taxon>Pseudomonadota</taxon>
        <taxon>Betaproteobacteria</taxon>
        <taxon>Burkholderiales</taxon>
        <taxon>Alcaligenaceae</taxon>
        <taxon>Pigmentiphaga</taxon>
    </lineage>
</organism>
<protein>
    <recommendedName>
        <fullName evidence="1">diguanylate cyclase</fullName>
        <ecNumber evidence="1">2.7.7.65</ecNumber>
    </recommendedName>
</protein>
<comment type="caution">
    <text evidence="5">The sequence shown here is derived from an EMBL/GenBank/DDBJ whole genome shotgun (WGS) entry which is preliminary data.</text>
</comment>
<feature type="transmembrane region" description="Helical" evidence="3">
    <location>
        <begin position="6"/>
        <end position="23"/>
    </location>
</feature>
<dbReference type="Proteomes" id="UP000542125">
    <property type="component" value="Unassembled WGS sequence"/>
</dbReference>
<dbReference type="GO" id="GO:0043709">
    <property type="term" value="P:cell adhesion involved in single-species biofilm formation"/>
    <property type="evidence" value="ECO:0007669"/>
    <property type="project" value="TreeGrafter"/>
</dbReference>
<dbReference type="GO" id="GO:0052621">
    <property type="term" value="F:diguanylate cyclase activity"/>
    <property type="evidence" value="ECO:0007669"/>
    <property type="project" value="UniProtKB-EC"/>
</dbReference>
<dbReference type="AlphaFoldDB" id="A0A7Y9IWB9"/>
<feature type="domain" description="GGDEF" evidence="4">
    <location>
        <begin position="249"/>
        <end position="382"/>
    </location>
</feature>
<sequence length="384" mass="41302">MDLLTLWYLTIGTLLVAAAMTLWERHTHAARGRELRVWSIAYLALAAGCALAVNRQHFPGVAGYALTNVVIMLGYLLVLQGALILDGRKLRYGVMMGLLLALGAAWFAAGMSLRTSFWNHISAAPISMTCGAAAWVLYRARATRHFRSRPIAVSVLACHSVFYAGRALVLPVLAAVYGADIVAVAAKVTMYEAVLFSVAMPTSLLAIVREEDRERLLMASQTDYLTGLANRQGFFERGPRLLSQAPHGTPHALLAFDLDHFKRINDEHGHDAGDTVLKLFAAVARECAGTGALSTRLGGEEFAVLLPSATIAHAQGVARQIAAEFAGRTAAVDGLKTPVTVSVGIAAQMSPAMDLPRLLARADRALYQAKREGRNRIEMAAETA</sequence>
<dbReference type="InterPro" id="IPR043128">
    <property type="entry name" value="Rev_trsase/Diguanyl_cyclase"/>
</dbReference>
<evidence type="ECO:0000259" key="4">
    <source>
        <dbReference type="PROSITE" id="PS50887"/>
    </source>
</evidence>
<keyword evidence="3" id="KW-1133">Transmembrane helix</keyword>
<keyword evidence="3" id="KW-0812">Transmembrane</keyword>
<feature type="transmembrane region" description="Helical" evidence="3">
    <location>
        <begin position="189"/>
        <end position="208"/>
    </location>
</feature>
<gene>
    <name evidence="5" type="ORF">FHW18_003532</name>
</gene>
<dbReference type="NCBIfam" id="TIGR00254">
    <property type="entry name" value="GGDEF"/>
    <property type="match status" value="1"/>
</dbReference>
<feature type="transmembrane region" description="Helical" evidence="3">
    <location>
        <begin position="117"/>
        <end position="138"/>
    </location>
</feature>
<dbReference type="InterPro" id="IPR050469">
    <property type="entry name" value="Diguanylate_Cyclase"/>
</dbReference>
<feature type="transmembrane region" description="Helical" evidence="3">
    <location>
        <begin position="150"/>
        <end position="177"/>
    </location>
</feature>
<dbReference type="PANTHER" id="PTHR45138">
    <property type="entry name" value="REGULATORY COMPONENTS OF SENSORY TRANSDUCTION SYSTEM"/>
    <property type="match status" value="1"/>
</dbReference>
<evidence type="ECO:0000256" key="2">
    <source>
        <dbReference type="ARBA" id="ARBA00034247"/>
    </source>
</evidence>
<dbReference type="RefSeq" id="WP_179587969.1">
    <property type="nucleotide sequence ID" value="NZ_JACBYR010000001.1"/>
</dbReference>
<dbReference type="SUPFAM" id="SSF55073">
    <property type="entry name" value="Nucleotide cyclase"/>
    <property type="match status" value="1"/>
</dbReference>
<dbReference type="PANTHER" id="PTHR45138:SF9">
    <property type="entry name" value="DIGUANYLATE CYCLASE DGCM-RELATED"/>
    <property type="match status" value="1"/>
</dbReference>
<feature type="transmembrane region" description="Helical" evidence="3">
    <location>
        <begin position="35"/>
        <end position="53"/>
    </location>
</feature>
<dbReference type="InterPro" id="IPR029787">
    <property type="entry name" value="Nucleotide_cyclase"/>
</dbReference>
<dbReference type="PROSITE" id="PS50887">
    <property type="entry name" value="GGDEF"/>
    <property type="match status" value="1"/>
</dbReference>
<evidence type="ECO:0000313" key="5">
    <source>
        <dbReference type="EMBL" id="NYE84261.1"/>
    </source>
</evidence>
<dbReference type="FunFam" id="3.30.70.270:FF:000001">
    <property type="entry name" value="Diguanylate cyclase domain protein"/>
    <property type="match status" value="1"/>
</dbReference>
<dbReference type="Gene3D" id="3.30.70.270">
    <property type="match status" value="1"/>
</dbReference>
<dbReference type="CDD" id="cd01949">
    <property type="entry name" value="GGDEF"/>
    <property type="match status" value="1"/>
</dbReference>
<evidence type="ECO:0000256" key="3">
    <source>
        <dbReference type="SAM" id="Phobius"/>
    </source>
</evidence>
<reference evidence="5 6" key="1">
    <citation type="submission" date="2020-07" db="EMBL/GenBank/DDBJ databases">
        <title>Genomic Encyclopedia of Type Strains, Phase IV (KMG-V): Genome sequencing to study the core and pangenomes of soil and plant-associated prokaryotes.</title>
        <authorList>
            <person name="Whitman W."/>
        </authorList>
    </citation>
    <scope>NUCLEOTIDE SEQUENCE [LARGE SCALE GENOMIC DNA]</scope>
    <source>
        <strain evidence="5 6">SAS40</strain>
    </source>
</reference>
<evidence type="ECO:0000256" key="1">
    <source>
        <dbReference type="ARBA" id="ARBA00012528"/>
    </source>
</evidence>
<evidence type="ECO:0000313" key="6">
    <source>
        <dbReference type="Proteomes" id="UP000542125"/>
    </source>
</evidence>
<keyword evidence="6" id="KW-1185">Reference proteome</keyword>
<dbReference type="SMART" id="SM00267">
    <property type="entry name" value="GGDEF"/>
    <property type="match status" value="1"/>
</dbReference>
<comment type="catalytic activity">
    <reaction evidence="2">
        <text>2 GTP = 3',3'-c-di-GMP + 2 diphosphate</text>
        <dbReference type="Rhea" id="RHEA:24898"/>
        <dbReference type="ChEBI" id="CHEBI:33019"/>
        <dbReference type="ChEBI" id="CHEBI:37565"/>
        <dbReference type="ChEBI" id="CHEBI:58805"/>
        <dbReference type="EC" id="2.7.7.65"/>
    </reaction>
</comment>
<dbReference type="GO" id="GO:1902201">
    <property type="term" value="P:negative regulation of bacterial-type flagellum-dependent cell motility"/>
    <property type="evidence" value="ECO:0007669"/>
    <property type="project" value="TreeGrafter"/>
</dbReference>
<dbReference type="Pfam" id="PF00990">
    <property type="entry name" value="GGDEF"/>
    <property type="match status" value="1"/>
</dbReference>
<dbReference type="EMBL" id="JACBYR010000001">
    <property type="protein sequence ID" value="NYE84261.1"/>
    <property type="molecule type" value="Genomic_DNA"/>
</dbReference>
<dbReference type="InterPro" id="IPR000160">
    <property type="entry name" value="GGDEF_dom"/>
</dbReference>
<name>A0A7Y9IWB9_9BURK</name>
<feature type="transmembrane region" description="Helical" evidence="3">
    <location>
        <begin position="92"/>
        <end position="111"/>
    </location>
</feature>
<dbReference type="EC" id="2.7.7.65" evidence="1"/>
<proteinExistence type="predicted"/>
<feature type="transmembrane region" description="Helical" evidence="3">
    <location>
        <begin position="65"/>
        <end position="85"/>
    </location>
</feature>
<keyword evidence="3" id="KW-0472">Membrane</keyword>
<dbReference type="GO" id="GO:0005886">
    <property type="term" value="C:plasma membrane"/>
    <property type="evidence" value="ECO:0007669"/>
    <property type="project" value="TreeGrafter"/>
</dbReference>